<dbReference type="SMART" id="SM01417">
    <property type="entry name" value="Solute_trans_a"/>
    <property type="match status" value="1"/>
</dbReference>
<name>A0A396ZSM8_APHAT</name>
<keyword evidence="3 6" id="KW-1133">Transmembrane helix</keyword>
<gene>
    <name evidence="7" type="ORF">DYB36_003291</name>
</gene>
<feature type="transmembrane region" description="Helical" evidence="6">
    <location>
        <begin position="214"/>
        <end position="234"/>
    </location>
</feature>
<dbReference type="VEuPathDB" id="FungiDB:H257_04083"/>
<feature type="region of interest" description="Disordered" evidence="5">
    <location>
        <begin position="406"/>
        <end position="438"/>
    </location>
</feature>
<accession>A0A396ZSM8</accession>
<feature type="transmembrane region" description="Helical" evidence="6">
    <location>
        <begin position="140"/>
        <end position="159"/>
    </location>
</feature>
<evidence type="ECO:0000313" key="7">
    <source>
        <dbReference type="EMBL" id="RHX98151.1"/>
    </source>
</evidence>
<evidence type="ECO:0000256" key="6">
    <source>
        <dbReference type="SAM" id="Phobius"/>
    </source>
</evidence>
<dbReference type="Proteomes" id="UP000265427">
    <property type="component" value="Unassembled WGS sequence"/>
</dbReference>
<comment type="caution">
    <text evidence="7">The sequence shown here is derived from an EMBL/GenBank/DDBJ whole genome shotgun (WGS) entry which is preliminary data.</text>
</comment>
<comment type="subcellular location">
    <subcellularLocation>
        <location evidence="1">Membrane</location>
        <topology evidence="1">Multi-pass membrane protein</topology>
    </subcellularLocation>
</comment>
<dbReference type="AlphaFoldDB" id="A0A396ZSM8"/>
<evidence type="ECO:0000256" key="2">
    <source>
        <dbReference type="ARBA" id="ARBA00022692"/>
    </source>
</evidence>
<evidence type="ECO:0000256" key="3">
    <source>
        <dbReference type="ARBA" id="ARBA00022989"/>
    </source>
</evidence>
<protein>
    <submittedName>
        <fullName evidence="7">Uncharacterized protein</fullName>
    </submittedName>
</protein>
<feature type="transmembrane region" description="Helical" evidence="6">
    <location>
        <begin position="6"/>
        <end position="29"/>
    </location>
</feature>
<dbReference type="GO" id="GO:0016020">
    <property type="term" value="C:membrane"/>
    <property type="evidence" value="ECO:0007669"/>
    <property type="project" value="UniProtKB-SubCell"/>
</dbReference>
<organism evidence="7 8">
    <name type="scientific">Aphanomyces astaci</name>
    <name type="common">Crayfish plague agent</name>
    <dbReference type="NCBI Taxonomy" id="112090"/>
    <lineage>
        <taxon>Eukaryota</taxon>
        <taxon>Sar</taxon>
        <taxon>Stramenopiles</taxon>
        <taxon>Oomycota</taxon>
        <taxon>Saprolegniomycetes</taxon>
        <taxon>Saprolegniales</taxon>
        <taxon>Verrucalvaceae</taxon>
        <taxon>Aphanomyces</taxon>
    </lineage>
</organism>
<feature type="transmembrane region" description="Helical" evidence="6">
    <location>
        <begin position="171"/>
        <end position="193"/>
    </location>
</feature>
<dbReference type="Pfam" id="PF03619">
    <property type="entry name" value="Solute_trans_a"/>
    <property type="match status" value="1"/>
</dbReference>
<evidence type="ECO:0000256" key="1">
    <source>
        <dbReference type="ARBA" id="ARBA00004141"/>
    </source>
</evidence>
<feature type="transmembrane region" description="Helical" evidence="6">
    <location>
        <begin position="41"/>
        <end position="59"/>
    </location>
</feature>
<evidence type="ECO:0000256" key="5">
    <source>
        <dbReference type="SAM" id="MobiDB-lite"/>
    </source>
</evidence>
<evidence type="ECO:0000256" key="4">
    <source>
        <dbReference type="ARBA" id="ARBA00023136"/>
    </source>
</evidence>
<dbReference type="EMBL" id="QUSZ01010409">
    <property type="protein sequence ID" value="RHX98151.1"/>
    <property type="molecule type" value="Genomic_DNA"/>
</dbReference>
<sequence length="473" mass="53611">MELLTLTFAISAAMTLLTVLLSGWDVWTHLLYNPQAGIRKYVIRMLLMVPLYAVTSYLALTIPEQKLYFETIRDFYEGFALHSFYYFMIDFLGGQEVLAQKLRSKKHEAHHMMGFQWCMETWKMGPVFVRNNSIGILQYIPCKIFITVMTFVSSIFGFYGEGIYTDPTKMYPWLTLLLTVSQTWALYCLVLFYHGCSDELRPMRPLPKFLAVKMIIFFTFWQSLVIGWLARFGVISENWHIRCTDVHCTDASNPASCAYHGCWEAEELSPAVNDFTICLEMLAFSVVHHYAFKIDDFLRMEREKNTDVTNQVKGPLMNNFIDVLAFTDIHQDIKFSEQELLTEKQRLAQRFDDDVVLKKKEAAERKRLLAKGPTATSSGWSFFNRSTPATTAATSHTAVELSVGRSGAPSLQPLQGGGGGGPNHTGGGGGGGNYTVNQRRNNATINNYSNQPTKVDLSLQYEAAVLLQRQNSD</sequence>
<evidence type="ECO:0000313" key="8">
    <source>
        <dbReference type="Proteomes" id="UP000265427"/>
    </source>
</evidence>
<feature type="compositionally biased region" description="Gly residues" evidence="5">
    <location>
        <begin position="415"/>
        <end position="433"/>
    </location>
</feature>
<keyword evidence="4 6" id="KW-0472">Membrane</keyword>
<dbReference type="InterPro" id="IPR005178">
    <property type="entry name" value="Ostalpha/TMEM184C"/>
</dbReference>
<proteinExistence type="predicted"/>
<keyword evidence="2 6" id="KW-0812">Transmembrane</keyword>
<reference evidence="7 8" key="1">
    <citation type="submission" date="2018-08" db="EMBL/GenBank/DDBJ databases">
        <title>Aphanomyces genome sequencing and annotation.</title>
        <authorList>
            <person name="Minardi D."/>
            <person name="Oidtmann B."/>
            <person name="Van Der Giezen M."/>
            <person name="Studholme D.J."/>
        </authorList>
    </citation>
    <scope>NUCLEOTIDE SEQUENCE [LARGE SCALE GENOMIC DNA]</scope>
    <source>
        <strain evidence="7 8">Kv</strain>
    </source>
</reference>
<dbReference type="PANTHER" id="PTHR23423">
    <property type="entry name" value="ORGANIC SOLUTE TRANSPORTER-RELATED"/>
    <property type="match status" value="1"/>
</dbReference>